<evidence type="ECO:0000256" key="6">
    <source>
        <dbReference type="ARBA" id="ARBA00022741"/>
    </source>
</evidence>
<organism evidence="14 15">
    <name type="scientific">Prototheca wickerhamii</name>
    <dbReference type="NCBI Taxonomy" id="3111"/>
    <lineage>
        <taxon>Eukaryota</taxon>
        <taxon>Viridiplantae</taxon>
        <taxon>Chlorophyta</taxon>
        <taxon>core chlorophytes</taxon>
        <taxon>Trebouxiophyceae</taxon>
        <taxon>Chlorellales</taxon>
        <taxon>Chlorellaceae</taxon>
        <taxon>Prototheca</taxon>
    </lineage>
</organism>
<comment type="similarity">
    <text evidence="1">Belongs to the protein kinase superfamily. CMGC Ser/Thr protein kinase family. MAP kinase subfamily.</text>
</comment>
<comment type="catalytic activity">
    <reaction evidence="10">
        <text>L-seryl-[protein] + ATP = O-phospho-L-seryl-[protein] + ADP + H(+)</text>
        <dbReference type="Rhea" id="RHEA:17989"/>
        <dbReference type="Rhea" id="RHEA-COMP:9863"/>
        <dbReference type="Rhea" id="RHEA-COMP:11604"/>
        <dbReference type="ChEBI" id="CHEBI:15378"/>
        <dbReference type="ChEBI" id="CHEBI:29999"/>
        <dbReference type="ChEBI" id="CHEBI:30616"/>
        <dbReference type="ChEBI" id="CHEBI:83421"/>
        <dbReference type="ChEBI" id="CHEBI:456216"/>
        <dbReference type="EC" id="2.7.11.24"/>
    </reaction>
</comment>
<evidence type="ECO:0000313" key="15">
    <source>
        <dbReference type="Proteomes" id="UP001255856"/>
    </source>
</evidence>
<dbReference type="Gene3D" id="3.30.200.20">
    <property type="entry name" value="Phosphorylase Kinase, domain 1"/>
    <property type="match status" value="1"/>
</dbReference>
<feature type="compositionally biased region" description="Low complexity" evidence="12">
    <location>
        <begin position="568"/>
        <end position="580"/>
    </location>
</feature>
<keyword evidence="3" id="KW-0723">Serine/threonine-protein kinase</keyword>
<gene>
    <name evidence="14" type="primary">MPK17</name>
    <name evidence="14" type="ORF">QBZ16_005036</name>
</gene>
<keyword evidence="4" id="KW-0597">Phosphoprotein</keyword>
<keyword evidence="7 14" id="KW-0418">Kinase</keyword>
<dbReference type="InterPro" id="IPR011009">
    <property type="entry name" value="Kinase-like_dom_sf"/>
</dbReference>
<evidence type="ECO:0000256" key="1">
    <source>
        <dbReference type="ARBA" id="ARBA00008832"/>
    </source>
</evidence>
<feature type="binding site" evidence="11">
    <location>
        <position position="47"/>
    </location>
    <ligand>
        <name>ATP</name>
        <dbReference type="ChEBI" id="CHEBI:30616"/>
    </ligand>
</feature>
<dbReference type="PROSITE" id="PS50011">
    <property type="entry name" value="PROTEIN_KINASE_DOM"/>
    <property type="match status" value="1"/>
</dbReference>
<dbReference type="CDD" id="cd07859">
    <property type="entry name" value="STKc_TDY_MAPK"/>
    <property type="match status" value="1"/>
</dbReference>
<reference evidence="14" key="1">
    <citation type="submission" date="2021-01" db="EMBL/GenBank/DDBJ databases">
        <authorList>
            <person name="Eckstrom K.M.E."/>
        </authorList>
    </citation>
    <scope>NUCLEOTIDE SEQUENCE</scope>
    <source>
        <strain evidence="14">UVCC 0001</strain>
    </source>
</reference>
<dbReference type="InterPro" id="IPR017441">
    <property type="entry name" value="Protein_kinase_ATP_BS"/>
</dbReference>
<dbReference type="Pfam" id="PF00069">
    <property type="entry name" value="Pkinase"/>
    <property type="match status" value="1"/>
</dbReference>
<dbReference type="Gene3D" id="1.10.510.10">
    <property type="entry name" value="Transferase(Phosphotransferase) domain 1"/>
    <property type="match status" value="1"/>
</dbReference>
<comment type="catalytic activity">
    <reaction evidence="9">
        <text>L-threonyl-[protein] + ATP = O-phospho-L-threonyl-[protein] + ADP + H(+)</text>
        <dbReference type="Rhea" id="RHEA:46608"/>
        <dbReference type="Rhea" id="RHEA-COMP:11060"/>
        <dbReference type="Rhea" id="RHEA-COMP:11605"/>
        <dbReference type="ChEBI" id="CHEBI:15378"/>
        <dbReference type="ChEBI" id="CHEBI:30013"/>
        <dbReference type="ChEBI" id="CHEBI:30616"/>
        <dbReference type="ChEBI" id="CHEBI:61977"/>
        <dbReference type="ChEBI" id="CHEBI:456216"/>
        <dbReference type="EC" id="2.7.11.24"/>
    </reaction>
</comment>
<evidence type="ECO:0000256" key="9">
    <source>
        <dbReference type="ARBA" id="ARBA00047592"/>
    </source>
</evidence>
<feature type="region of interest" description="Disordered" evidence="12">
    <location>
        <begin position="530"/>
        <end position="589"/>
    </location>
</feature>
<keyword evidence="6 11" id="KW-0547">Nucleotide-binding</keyword>
<dbReference type="EC" id="2.7.11.24" evidence="2"/>
<dbReference type="PROSITE" id="PS00107">
    <property type="entry name" value="PROTEIN_KINASE_ATP"/>
    <property type="match status" value="1"/>
</dbReference>
<dbReference type="GO" id="GO:0005524">
    <property type="term" value="F:ATP binding"/>
    <property type="evidence" value="ECO:0007669"/>
    <property type="project" value="UniProtKB-UniRule"/>
</dbReference>
<evidence type="ECO:0000256" key="10">
    <source>
        <dbReference type="ARBA" id="ARBA00048312"/>
    </source>
</evidence>
<dbReference type="SMART" id="SM00220">
    <property type="entry name" value="S_TKc"/>
    <property type="match status" value="1"/>
</dbReference>
<evidence type="ECO:0000256" key="2">
    <source>
        <dbReference type="ARBA" id="ARBA00012411"/>
    </source>
</evidence>
<sequence length="589" mass="65365">MMDQKDFFAEATESQRYKITEVIGKGSYGIVASAVDQFTGEKVAIKKITNVFDHVSDATRILREIKLLRLLRHPDIVEIKHIMLPPSPHDFKDIYVVFELMETDLHQVIKANDDLTPEHHQFFLYQMLRGLKYIHSAKVFHRDLKPKNILANSDCKLKICDFGLARPAFNDMPQTVFWTDYVATRWYRAPELCGSFFTKYTPAIDIWSIGCIFAEILLGKPLFPGRNVVHQLELITDLLGTPTPEVIAKVRNEKARRFLLNMRKKPGASFEAYFPKADKGALKLLRRLLAFDPAERPTAEEALADPYFHGLSQPSREPSAQPVSKLAFEFERRKLTVDEVRDLIYRETLEYHPQMLADFMAGGRRQPNFVYPSAVDNFKRQFAHLEAGGRGQDRHLGQATSLPRERVRDFQSEAAKYMTRGAHHMSGVVGATAYASSAAPATTGGVYGQSAGRGMEAEDPSRAIEMLGSSVEKMLVMDAANGYGTSSGGYLYPQAQAPSAPVPGQPPPPTQYPGVAPAYAYASAPMPGQAPGVGGMHHRVASGQPLGAQLAQSAAGVPGRQGYAPSPQQQQQQQQQQYQQNLVRSNSSA</sequence>
<evidence type="ECO:0000256" key="8">
    <source>
        <dbReference type="ARBA" id="ARBA00022840"/>
    </source>
</evidence>
<dbReference type="InterPro" id="IPR050117">
    <property type="entry name" value="MAPK"/>
</dbReference>
<name>A0AAD9IGI7_PROWI</name>
<feature type="domain" description="Protein kinase" evidence="13">
    <location>
        <begin position="17"/>
        <end position="308"/>
    </location>
</feature>
<comment type="caution">
    <text evidence="14">The sequence shown here is derived from an EMBL/GenBank/DDBJ whole genome shotgun (WGS) entry which is preliminary data.</text>
</comment>
<evidence type="ECO:0000256" key="11">
    <source>
        <dbReference type="PROSITE-ProRule" id="PRU10141"/>
    </source>
</evidence>
<accession>A0AAD9IGI7</accession>
<keyword evidence="8 11" id="KW-0067">ATP-binding</keyword>
<dbReference type="FunFam" id="3.30.200.20:FF:000046">
    <property type="entry name" value="Mitogen-activated protein kinase"/>
    <property type="match status" value="1"/>
</dbReference>
<keyword evidence="15" id="KW-1185">Reference proteome</keyword>
<dbReference type="SUPFAM" id="SSF56112">
    <property type="entry name" value="Protein kinase-like (PK-like)"/>
    <property type="match status" value="1"/>
</dbReference>
<evidence type="ECO:0000313" key="14">
    <source>
        <dbReference type="EMBL" id="KAK2076810.1"/>
    </source>
</evidence>
<evidence type="ECO:0000256" key="12">
    <source>
        <dbReference type="SAM" id="MobiDB-lite"/>
    </source>
</evidence>
<dbReference type="PANTHER" id="PTHR24055">
    <property type="entry name" value="MITOGEN-ACTIVATED PROTEIN KINASE"/>
    <property type="match status" value="1"/>
</dbReference>
<evidence type="ECO:0000256" key="3">
    <source>
        <dbReference type="ARBA" id="ARBA00022527"/>
    </source>
</evidence>
<dbReference type="AlphaFoldDB" id="A0AAD9IGI7"/>
<protein>
    <recommendedName>
        <fullName evidence="2">mitogen-activated protein kinase</fullName>
        <ecNumber evidence="2">2.7.11.24</ecNumber>
    </recommendedName>
</protein>
<evidence type="ECO:0000256" key="7">
    <source>
        <dbReference type="ARBA" id="ARBA00022777"/>
    </source>
</evidence>
<evidence type="ECO:0000256" key="4">
    <source>
        <dbReference type="ARBA" id="ARBA00022553"/>
    </source>
</evidence>
<evidence type="ECO:0000259" key="13">
    <source>
        <dbReference type="PROSITE" id="PS50011"/>
    </source>
</evidence>
<dbReference type="FunFam" id="1.10.510.10:FF:000017">
    <property type="entry name" value="Mitogen-activated protein kinase"/>
    <property type="match status" value="1"/>
</dbReference>
<dbReference type="GO" id="GO:0004707">
    <property type="term" value="F:MAP kinase activity"/>
    <property type="evidence" value="ECO:0007669"/>
    <property type="project" value="UniProtKB-EC"/>
</dbReference>
<proteinExistence type="inferred from homology"/>
<dbReference type="EMBL" id="JASFZW010000008">
    <property type="protein sequence ID" value="KAK2076810.1"/>
    <property type="molecule type" value="Genomic_DNA"/>
</dbReference>
<dbReference type="PROSITE" id="PS01351">
    <property type="entry name" value="MAPK"/>
    <property type="match status" value="1"/>
</dbReference>
<keyword evidence="5" id="KW-0808">Transferase</keyword>
<dbReference type="InterPro" id="IPR003527">
    <property type="entry name" value="MAP_kinase_CS"/>
</dbReference>
<dbReference type="InterPro" id="IPR000719">
    <property type="entry name" value="Prot_kinase_dom"/>
</dbReference>
<evidence type="ECO:0000256" key="5">
    <source>
        <dbReference type="ARBA" id="ARBA00022679"/>
    </source>
</evidence>
<dbReference type="Proteomes" id="UP001255856">
    <property type="component" value="Unassembled WGS sequence"/>
</dbReference>